<dbReference type="InterPro" id="IPR036259">
    <property type="entry name" value="MFS_trans_sf"/>
</dbReference>
<evidence type="ECO:0000256" key="5">
    <source>
        <dbReference type="SAM" id="Phobius"/>
    </source>
</evidence>
<evidence type="ECO:0000256" key="3">
    <source>
        <dbReference type="ARBA" id="ARBA00022989"/>
    </source>
</evidence>
<comment type="subcellular location">
    <subcellularLocation>
        <location evidence="1">Membrane</location>
        <topology evidence="1">Multi-pass membrane protein</topology>
    </subcellularLocation>
</comment>
<feature type="transmembrane region" description="Helical" evidence="5">
    <location>
        <begin position="170"/>
        <end position="188"/>
    </location>
</feature>
<dbReference type="Gene3D" id="1.20.1250.20">
    <property type="entry name" value="MFS general substrate transporter like domains"/>
    <property type="match status" value="1"/>
</dbReference>
<gene>
    <name evidence="7" type="ORF">KUTeg_006597</name>
</gene>
<dbReference type="SUPFAM" id="SSF103473">
    <property type="entry name" value="MFS general substrate transporter"/>
    <property type="match status" value="1"/>
</dbReference>
<evidence type="ECO:0000313" key="8">
    <source>
        <dbReference type="Proteomes" id="UP001217089"/>
    </source>
</evidence>
<evidence type="ECO:0000256" key="1">
    <source>
        <dbReference type="ARBA" id="ARBA00004141"/>
    </source>
</evidence>
<evidence type="ECO:0000313" key="7">
    <source>
        <dbReference type="EMBL" id="KAJ8314447.1"/>
    </source>
</evidence>
<feature type="transmembrane region" description="Helical" evidence="5">
    <location>
        <begin position="303"/>
        <end position="324"/>
    </location>
</feature>
<name>A0ABQ9FD87_TEGGR</name>
<dbReference type="CDD" id="cd17317">
    <property type="entry name" value="MFS_SLC22"/>
    <property type="match status" value="1"/>
</dbReference>
<dbReference type="Proteomes" id="UP001217089">
    <property type="component" value="Unassembled WGS sequence"/>
</dbReference>
<feature type="transmembrane region" description="Helical" evidence="5">
    <location>
        <begin position="427"/>
        <end position="448"/>
    </location>
</feature>
<evidence type="ECO:0000256" key="4">
    <source>
        <dbReference type="ARBA" id="ARBA00023136"/>
    </source>
</evidence>
<accession>A0ABQ9FD87</accession>
<dbReference type="Pfam" id="PF00083">
    <property type="entry name" value="Sugar_tr"/>
    <property type="match status" value="1"/>
</dbReference>
<feature type="domain" description="Major facilitator superfamily (MFS) profile" evidence="6">
    <location>
        <begin position="37"/>
        <end position="453"/>
    </location>
</feature>
<comment type="caution">
    <text evidence="7">The sequence shown here is derived from an EMBL/GenBank/DDBJ whole genome shotgun (WGS) entry which is preliminary data.</text>
</comment>
<reference evidence="7 8" key="1">
    <citation type="submission" date="2022-12" db="EMBL/GenBank/DDBJ databases">
        <title>Chromosome-level genome of Tegillarca granosa.</title>
        <authorList>
            <person name="Kim J."/>
        </authorList>
    </citation>
    <scope>NUCLEOTIDE SEQUENCE [LARGE SCALE GENOMIC DNA]</scope>
    <source>
        <strain evidence="7">Teg-2019</strain>
        <tissue evidence="7">Adductor muscle</tissue>
    </source>
</reference>
<feature type="transmembrane region" description="Helical" evidence="5">
    <location>
        <begin position="361"/>
        <end position="383"/>
    </location>
</feature>
<keyword evidence="8" id="KW-1185">Reference proteome</keyword>
<keyword evidence="3 5" id="KW-1133">Transmembrane helix</keyword>
<evidence type="ECO:0000259" key="6">
    <source>
        <dbReference type="PROSITE" id="PS50850"/>
    </source>
</evidence>
<dbReference type="PROSITE" id="PS50850">
    <property type="entry name" value="MFS"/>
    <property type="match status" value="1"/>
</dbReference>
<feature type="transmembrane region" description="Helical" evidence="5">
    <location>
        <begin position="194"/>
        <end position="212"/>
    </location>
</feature>
<keyword evidence="4 5" id="KW-0472">Membrane</keyword>
<dbReference type="PANTHER" id="PTHR24064">
    <property type="entry name" value="SOLUTE CARRIER FAMILY 22 MEMBER"/>
    <property type="match status" value="1"/>
</dbReference>
<dbReference type="InterPro" id="IPR020846">
    <property type="entry name" value="MFS_dom"/>
</dbReference>
<feature type="transmembrane region" description="Helical" evidence="5">
    <location>
        <begin position="336"/>
        <end position="355"/>
    </location>
</feature>
<dbReference type="InterPro" id="IPR005828">
    <property type="entry name" value="MFS_sugar_transport-like"/>
</dbReference>
<feature type="transmembrane region" description="Helical" evidence="5">
    <location>
        <begin position="270"/>
        <end position="291"/>
    </location>
</feature>
<keyword evidence="2 5" id="KW-0812">Transmembrane</keyword>
<organism evidence="7 8">
    <name type="scientific">Tegillarca granosa</name>
    <name type="common">Malaysian cockle</name>
    <name type="synonym">Anadara granosa</name>
    <dbReference type="NCBI Taxonomy" id="220873"/>
    <lineage>
        <taxon>Eukaryota</taxon>
        <taxon>Metazoa</taxon>
        <taxon>Spiralia</taxon>
        <taxon>Lophotrochozoa</taxon>
        <taxon>Mollusca</taxon>
        <taxon>Bivalvia</taxon>
        <taxon>Autobranchia</taxon>
        <taxon>Pteriomorphia</taxon>
        <taxon>Arcoida</taxon>
        <taxon>Arcoidea</taxon>
        <taxon>Arcidae</taxon>
        <taxon>Tegillarca</taxon>
    </lineage>
</organism>
<feature type="transmembrane region" description="Helical" evidence="5">
    <location>
        <begin position="108"/>
        <end position="126"/>
    </location>
</feature>
<feature type="transmembrane region" description="Helical" evidence="5">
    <location>
        <begin position="395"/>
        <end position="415"/>
    </location>
</feature>
<feature type="transmembrane region" description="Helical" evidence="5">
    <location>
        <begin position="132"/>
        <end position="158"/>
    </location>
</feature>
<protein>
    <recommendedName>
        <fullName evidence="6">Major facilitator superfamily (MFS) profile domain-containing protein</fullName>
    </recommendedName>
</protein>
<dbReference type="EMBL" id="JARBDR010000337">
    <property type="protein sequence ID" value="KAJ8314447.1"/>
    <property type="molecule type" value="Genomic_DNA"/>
</dbReference>
<evidence type="ECO:0000256" key="2">
    <source>
        <dbReference type="ARBA" id="ARBA00022692"/>
    </source>
</evidence>
<proteinExistence type="predicted"/>
<sequence length="503" mass="56091">MTRMKYTVPITKDLINSYIPLSNDDVHLYRQCQLYNTTSVTVDNSSLVGCNEWVYEQTTFYKTFTSQENLVCDDALKTSHAQMVFYFGVLVGDLGFGMLSDHIGRKKTFMITAVLLLVSGLGASWAPEFYSFAVLEFIIGAAIHGAFMICCVLGVELVGPKKRVYAGVPIHMFFTIGLFYLTACAYFFRDWFTVQIAVSAPCVMYLAYWWLIPESPRWLISKERYTEAESILHTAAKANKVVLPEKIVDSKTIESAKEGRLWHLFTSRILFFRTIVIFWNWAVISMVYYGVTMHTGNLGGNWYFNFFILALVEIPAVLSCIFLLDRMGRKKLHCLCMFVAGFSCLGTIFPVLFGGDELQPLTLTLAVMGKFGSAAAFSVVYIFSLELYPTIVRNGGMGASSCVARFGGMAAPYIAKLGDLVSGKFGQALPLVVFGACSVSAGLLALMLPETLNKKLPDSIKDAEKFGVLKDTKVEDIIYIDDPEKDKELEKKDTTEIGNGIKY</sequence>